<sequence length="545" mass="56532">MPPGDPARLSCGPATTLGAVRCAGAKHMVETAGIRADRCQAYSAQPDPHAIANDIVARSRTSSGADLAAIRRDLAAIEAQDTALALQVRSAVEAQLTPVQQGQLAAAGYALTAPDGAPIALSDRGLTVAEQRASPAGSAAAEQYARFDRIWGDADPATNDTAAIEQGLRNMVASGLTVAQMEALGTLPPPANDQGPDTATLVADLAQMTLDLTGIVEPTPISDGANTLISIGRSIGSAFSGDWGGAGGHLGNGALSAIGIVPYLGDLAKAGKIGKWAQTVADTIGAVAHNPALRQTFEPALREISNAVNKLPADVLNALPAGARDSIEGMKRQLDEFFGAGVRASDDLAIAGGRMSGSTFVLDANRGTTFTAGGRTQAIGDTPSVTTRADGRQTVTDVNGDQHLVRQPATYDSRTINPDATVTYTKDGQSVTYDHNGFPVFDAKADLHLDASAINSASDAAHFREANRMLGEALRSDASLAGRMGLTDEQVRFLTRENPAGRSPPDLTWHHHQDTGRIQLVDVAEHAHFSGGHTGGMRIWGGGRD</sequence>
<dbReference type="Pfam" id="PF12639">
    <property type="entry name" value="Colicin-DNase"/>
    <property type="match status" value="1"/>
</dbReference>
<dbReference type="AlphaFoldDB" id="A0A0B2BZY0"/>
<dbReference type="EMBL" id="JTDN01000001">
    <property type="protein sequence ID" value="KHL25236.1"/>
    <property type="molecule type" value="Genomic_DNA"/>
</dbReference>
<accession>A0A0B2BZY0</accession>
<organism evidence="1 2">
    <name type="scientific">Croceibacterium mercuriale</name>
    <dbReference type="NCBI Taxonomy" id="1572751"/>
    <lineage>
        <taxon>Bacteria</taxon>
        <taxon>Pseudomonadati</taxon>
        <taxon>Pseudomonadota</taxon>
        <taxon>Alphaproteobacteria</taxon>
        <taxon>Sphingomonadales</taxon>
        <taxon>Erythrobacteraceae</taxon>
        <taxon>Croceibacterium</taxon>
    </lineage>
</organism>
<proteinExistence type="predicted"/>
<reference evidence="1 2" key="1">
    <citation type="submission" date="2014-11" db="EMBL/GenBank/DDBJ databases">
        <title>Draft genome sequence of Kirrobacter mercurialis.</title>
        <authorList>
            <person name="Coil D.A."/>
            <person name="Eisen J.A."/>
        </authorList>
    </citation>
    <scope>NUCLEOTIDE SEQUENCE [LARGE SCALE GENOMIC DNA]</scope>
    <source>
        <strain evidence="1 2">Coronado</strain>
    </source>
</reference>
<protein>
    <recommendedName>
        <fullName evidence="3">HNH endonuclease</fullName>
    </recommendedName>
</protein>
<comment type="caution">
    <text evidence="1">The sequence shown here is derived from an EMBL/GenBank/DDBJ whole genome shotgun (WGS) entry which is preliminary data.</text>
</comment>
<dbReference type="Proteomes" id="UP000030988">
    <property type="component" value="Unassembled WGS sequence"/>
</dbReference>
<gene>
    <name evidence="1" type="ORF">PK98_00235</name>
</gene>
<dbReference type="STRING" id="1572751.PK98_00235"/>
<name>A0A0B2BZY0_9SPHN</name>
<keyword evidence="2" id="KW-1185">Reference proteome</keyword>
<evidence type="ECO:0000313" key="2">
    <source>
        <dbReference type="Proteomes" id="UP000030988"/>
    </source>
</evidence>
<evidence type="ECO:0000313" key="1">
    <source>
        <dbReference type="EMBL" id="KHL25236.1"/>
    </source>
</evidence>
<evidence type="ECO:0008006" key="3">
    <source>
        <dbReference type="Google" id="ProtNLM"/>
    </source>
</evidence>